<evidence type="ECO:0000313" key="2">
    <source>
        <dbReference type="Proteomes" id="UP000619265"/>
    </source>
</evidence>
<accession>A0A833XUH4</accession>
<comment type="caution">
    <text evidence="1">The sequence shown here is derived from an EMBL/GenBank/DDBJ whole genome shotgun (WGS) entry which is preliminary data.</text>
</comment>
<sequence>MFKDQRSKIWLVECDSVGLNLSCIYLSDPSFFLSSFWGLRISLVVSTNTIIIFFSSPTKKGDDGLWKFQGKERVGTLAVNVNLIICLIEKSVLYSNNIFYNFYLKSFYLISVVTC</sequence>
<dbReference type="EMBL" id="LIHL02000002">
    <property type="protein sequence ID" value="KAF5477491.1"/>
    <property type="molecule type" value="Genomic_DNA"/>
</dbReference>
<protein>
    <submittedName>
        <fullName evidence="1">Uncharacterized protein</fullName>
    </submittedName>
</protein>
<proteinExistence type="predicted"/>
<organism evidence="1 2">
    <name type="scientific">Juglans regia</name>
    <name type="common">English walnut</name>
    <dbReference type="NCBI Taxonomy" id="51240"/>
    <lineage>
        <taxon>Eukaryota</taxon>
        <taxon>Viridiplantae</taxon>
        <taxon>Streptophyta</taxon>
        <taxon>Embryophyta</taxon>
        <taxon>Tracheophyta</taxon>
        <taxon>Spermatophyta</taxon>
        <taxon>Magnoliopsida</taxon>
        <taxon>eudicotyledons</taxon>
        <taxon>Gunneridae</taxon>
        <taxon>Pentapetalae</taxon>
        <taxon>rosids</taxon>
        <taxon>fabids</taxon>
        <taxon>Fagales</taxon>
        <taxon>Juglandaceae</taxon>
        <taxon>Juglans</taxon>
    </lineage>
</organism>
<dbReference type="Proteomes" id="UP000619265">
    <property type="component" value="Unassembled WGS sequence"/>
</dbReference>
<evidence type="ECO:0000313" key="1">
    <source>
        <dbReference type="EMBL" id="KAF5477491.1"/>
    </source>
</evidence>
<feature type="non-terminal residue" evidence="1">
    <location>
        <position position="115"/>
    </location>
</feature>
<reference evidence="1" key="2">
    <citation type="submission" date="2020-03" db="EMBL/GenBank/DDBJ databases">
        <title>Walnut 2.0.</title>
        <authorList>
            <person name="Marrano A."/>
            <person name="Britton M."/>
            <person name="Zimin A.V."/>
            <person name="Zaini P.A."/>
            <person name="Workman R."/>
            <person name="Puiu D."/>
            <person name="Bianco L."/>
            <person name="Allen B.J."/>
            <person name="Troggio M."/>
            <person name="Leslie C.A."/>
            <person name="Timp W."/>
            <person name="Dendekar A."/>
            <person name="Salzberg S.L."/>
            <person name="Neale D.B."/>
        </authorList>
    </citation>
    <scope>NUCLEOTIDE SEQUENCE</scope>
    <source>
        <tissue evidence="1">Leaves</tissue>
    </source>
</reference>
<gene>
    <name evidence="1" type="ORF">F2P56_004128</name>
</gene>
<dbReference type="AlphaFoldDB" id="A0A833XUH4"/>
<name>A0A833XUH4_JUGRE</name>
<reference evidence="1" key="1">
    <citation type="submission" date="2015-10" db="EMBL/GenBank/DDBJ databases">
        <authorList>
            <person name="Martinez-Garcia P.J."/>
            <person name="Crepeau M.W."/>
            <person name="Puiu D."/>
            <person name="Gonzalez-Ibeas D."/>
            <person name="Whalen J."/>
            <person name="Stevens K."/>
            <person name="Paul R."/>
            <person name="Butterfield T."/>
            <person name="Britton M."/>
            <person name="Reagan R."/>
            <person name="Chakraborty S."/>
            <person name="Walawage S.L."/>
            <person name="Vasquez-Gross H.A."/>
            <person name="Cardeno C."/>
            <person name="Famula R."/>
            <person name="Pratt K."/>
            <person name="Kuruganti S."/>
            <person name="Aradhya M.K."/>
            <person name="Leslie C.A."/>
            <person name="Dandekar A.M."/>
            <person name="Salzberg S.L."/>
            <person name="Wegrzyn J.L."/>
            <person name="Langley C.H."/>
            <person name="Neale D.B."/>
        </authorList>
    </citation>
    <scope>NUCLEOTIDE SEQUENCE</scope>
    <source>
        <tissue evidence="1">Leaves</tissue>
    </source>
</reference>
<dbReference type="Gramene" id="Jr02_10250_p2">
    <property type="protein sequence ID" value="cds.Jr02_10250_p2"/>
    <property type="gene ID" value="Jr02_10250"/>
</dbReference>